<dbReference type="EMBL" id="CAUYUJ010018018">
    <property type="protein sequence ID" value="CAK0879936.1"/>
    <property type="molecule type" value="Genomic_DNA"/>
</dbReference>
<keyword evidence="3" id="KW-1185">Reference proteome</keyword>
<evidence type="ECO:0000256" key="1">
    <source>
        <dbReference type="SAM" id="MobiDB-lite"/>
    </source>
</evidence>
<evidence type="ECO:0000313" key="3">
    <source>
        <dbReference type="Proteomes" id="UP001189429"/>
    </source>
</evidence>
<feature type="region of interest" description="Disordered" evidence="1">
    <location>
        <begin position="1"/>
        <end position="120"/>
    </location>
</feature>
<reference evidence="2" key="1">
    <citation type="submission" date="2023-10" db="EMBL/GenBank/DDBJ databases">
        <authorList>
            <person name="Chen Y."/>
            <person name="Shah S."/>
            <person name="Dougan E. K."/>
            <person name="Thang M."/>
            <person name="Chan C."/>
        </authorList>
    </citation>
    <scope>NUCLEOTIDE SEQUENCE [LARGE SCALE GENOMIC DNA]</scope>
</reference>
<gene>
    <name evidence="2" type="ORF">PCOR1329_LOCUS63227</name>
</gene>
<accession>A0ABN9W1N6</accession>
<evidence type="ECO:0000313" key="2">
    <source>
        <dbReference type="EMBL" id="CAK0879936.1"/>
    </source>
</evidence>
<dbReference type="Proteomes" id="UP001189429">
    <property type="component" value="Unassembled WGS sequence"/>
</dbReference>
<comment type="caution">
    <text evidence="2">The sequence shown here is derived from an EMBL/GenBank/DDBJ whole genome shotgun (WGS) entry which is preliminary data.</text>
</comment>
<sequence length="270" mass="27659">MWVIGALNPGSAGAGAVSPWPHAAVPKPLVPSDVLGSRAAANKEEPAELDWSGEEQDREHRKALEASQAQGSPAEASEDEPVASPTREQSGSGLPSGKGSSSGRHSADLAGAGRGGSGPSCVTQPAANVTWGPGLAAAAWPVLAARVRHLRGLGARCTEELMVTGPILAHWDVITDTLGPKTSLTRASLSGGRVIVGVVLRAGAADVLREAFGKRAAAAAQEARQAQKLARKAPSKRQLPADWAVSDSEDGSASLEIEDLDGQLMDDRGV</sequence>
<name>A0ABN9W1N6_9DINO</name>
<feature type="compositionally biased region" description="Low complexity" evidence="1">
    <location>
        <begin position="90"/>
        <end position="103"/>
    </location>
</feature>
<organism evidence="2 3">
    <name type="scientific">Prorocentrum cordatum</name>
    <dbReference type="NCBI Taxonomy" id="2364126"/>
    <lineage>
        <taxon>Eukaryota</taxon>
        <taxon>Sar</taxon>
        <taxon>Alveolata</taxon>
        <taxon>Dinophyceae</taxon>
        <taxon>Prorocentrales</taxon>
        <taxon>Prorocentraceae</taxon>
        <taxon>Prorocentrum</taxon>
    </lineage>
</organism>
<proteinExistence type="predicted"/>
<protein>
    <submittedName>
        <fullName evidence="2">Uncharacterized protein</fullName>
    </submittedName>
</protein>
<feature type="region of interest" description="Disordered" evidence="1">
    <location>
        <begin position="229"/>
        <end position="270"/>
    </location>
</feature>
<feature type="compositionally biased region" description="Basic and acidic residues" evidence="1">
    <location>
        <begin position="55"/>
        <end position="64"/>
    </location>
</feature>
<feature type="non-terminal residue" evidence="2">
    <location>
        <position position="270"/>
    </location>
</feature>